<feature type="transmembrane region" description="Helical" evidence="11">
    <location>
        <begin position="269"/>
        <end position="289"/>
    </location>
</feature>
<keyword evidence="8 11" id="KW-1133">Transmembrane helix</keyword>
<evidence type="ECO:0000256" key="7">
    <source>
        <dbReference type="ARBA" id="ARBA00022984"/>
    </source>
</evidence>
<dbReference type="GO" id="GO:0008360">
    <property type="term" value="P:regulation of cell shape"/>
    <property type="evidence" value="ECO:0007669"/>
    <property type="project" value="UniProtKB-KW"/>
</dbReference>
<evidence type="ECO:0000313" key="12">
    <source>
        <dbReference type="EMBL" id="SDG07889.1"/>
    </source>
</evidence>
<evidence type="ECO:0000256" key="6">
    <source>
        <dbReference type="ARBA" id="ARBA00022960"/>
    </source>
</evidence>
<dbReference type="InterPro" id="IPR001182">
    <property type="entry name" value="FtsW/RodA"/>
</dbReference>
<keyword evidence="3 11" id="KW-0328">Glycosyltransferase</keyword>
<sequence>MFDKKLLKNFDWGLLIVVLLISIYSVIVVTSASHAIQTGSYKKVIVQSAAILIGLISIALICLFDYNILAKFSTFIYILNLFGLVLVLATGKVSNGAQSWISLGPVDLQPSEFSKLALVLTLANMFSKAEEIKTFKELLWPMVYVGIPFVAVMLQPDLGTGLVFIAIFLAIVYISGIRTRVLTQLFALGIALLPIGYKLLKPYQRNRLLSFLNPELDPMGTGYHVIQSKIAIGSGMFWGKGLFHGSQTQLYYLPEAWTDFIFSVVGEELGFVGASILIVLYAIMLYKAWKIAYNAKDKYGMLVAVGIIAMFTFHIFENIGMTIGIMPITGIPLPFMSYGGSAMVADMMAIGLLENISMRRQKINF</sequence>
<keyword evidence="5 11" id="KW-0812">Transmembrane</keyword>
<feature type="transmembrane region" description="Helical" evidence="11">
    <location>
        <begin position="12"/>
        <end position="32"/>
    </location>
</feature>
<evidence type="ECO:0000256" key="8">
    <source>
        <dbReference type="ARBA" id="ARBA00022989"/>
    </source>
</evidence>
<protein>
    <recommendedName>
        <fullName evidence="11">Peptidoglycan glycosyltransferase RodA</fullName>
        <shortName evidence="11">PGT</shortName>
        <ecNumber evidence="11">2.4.99.28</ecNumber>
    </recommendedName>
    <alternativeName>
        <fullName evidence="11">Cell elongation protein RodA</fullName>
    </alternativeName>
    <alternativeName>
        <fullName evidence="11">Cell wall polymerase</fullName>
    </alternativeName>
    <alternativeName>
        <fullName evidence="11">Peptidoglycan polymerase</fullName>
        <shortName evidence="11">PG polymerase</shortName>
    </alternativeName>
</protein>
<dbReference type="GO" id="GO:0032153">
    <property type="term" value="C:cell division site"/>
    <property type="evidence" value="ECO:0007669"/>
    <property type="project" value="TreeGrafter"/>
</dbReference>
<comment type="pathway">
    <text evidence="11">Cell wall biogenesis; peptidoglycan biosynthesis.</text>
</comment>
<comment type="subcellular location">
    <subcellularLocation>
        <location evidence="11">Cell membrane</location>
        <topology evidence="11">Multi-pass membrane protein</topology>
    </subcellularLocation>
    <subcellularLocation>
        <location evidence="1">Membrane</location>
        <topology evidence="1">Multi-pass membrane protein</topology>
    </subcellularLocation>
</comment>
<dbReference type="EC" id="2.4.99.28" evidence="11"/>
<feature type="transmembrane region" description="Helical" evidence="11">
    <location>
        <begin position="72"/>
        <end position="91"/>
    </location>
</feature>
<evidence type="ECO:0000256" key="11">
    <source>
        <dbReference type="HAMAP-Rule" id="MF_02079"/>
    </source>
</evidence>
<evidence type="ECO:0000256" key="1">
    <source>
        <dbReference type="ARBA" id="ARBA00004141"/>
    </source>
</evidence>
<evidence type="ECO:0000313" key="13">
    <source>
        <dbReference type="Proteomes" id="UP000183404"/>
    </source>
</evidence>
<dbReference type="RefSeq" id="WP_074592644.1">
    <property type="nucleotide sequence ID" value="NZ_FNBS01000042.1"/>
</dbReference>
<comment type="function">
    <text evidence="11">Peptidoglycan polymerase that is essential for cell wall elongation.</text>
</comment>
<gene>
    <name evidence="11" type="primary">rodA</name>
    <name evidence="12" type="ORF">SAMN04244560_01750</name>
</gene>
<evidence type="ECO:0000256" key="4">
    <source>
        <dbReference type="ARBA" id="ARBA00022679"/>
    </source>
</evidence>
<evidence type="ECO:0000256" key="2">
    <source>
        <dbReference type="ARBA" id="ARBA00022475"/>
    </source>
</evidence>
<feature type="transmembrane region" description="Helical" evidence="11">
    <location>
        <begin position="160"/>
        <end position="176"/>
    </location>
</feature>
<dbReference type="GO" id="GO:0071555">
    <property type="term" value="P:cell wall organization"/>
    <property type="evidence" value="ECO:0007669"/>
    <property type="project" value="UniProtKB-KW"/>
</dbReference>
<keyword evidence="6 11" id="KW-0133">Cell shape</keyword>
<reference evidence="12 13" key="1">
    <citation type="submission" date="2016-10" db="EMBL/GenBank/DDBJ databases">
        <authorList>
            <person name="de Groot N.N."/>
        </authorList>
    </citation>
    <scope>NUCLEOTIDE SEQUENCE [LARGE SCALE GENOMIC DNA]</scope>
    <source>
        <strain evidence="12 13">DSM 569</strain>
    </source>
</reference>
<name>A0A1G7RCJ1_THETY</name>
<dbReference type="GO" id="GO:0008955">
    <property type="term" value="F:peptidoglycan glycosyltransferase activity"/>
    <property type="evidence" value="ECO:0007669"/>
    <property type="project" value="UniProtKB-UniRule"/>
</dbReference>
<keyword evidence="4 11" id="KW-0808">Transferase</keyword>
<comment type="similarity">
    <text evidence="11">Belongs to the SEDS family. MrdB/RodA subfamily.</text>
</comment>
<evidence type="ECO:0000256" key="5">
    <source>
        <dbReference type="ARBA" id="ARBA00022692"/>
    </source>
</evidence>
<dbReference type="NCBIfam" id="TIGR02210">
    <property type="entry name" value="rodA_shape"/>
    <property type="match status" value="1"/>
</dbReference>
<dbReference type="InterPro" id="IPR011923">
    <property type="entry name" value="RodA/MrdB"/>
</dbReference>
<dbReference type="PANTHER" id="PTHR30474:SF1">
    <property type="entry name" value="PEPTIDOGLYCAN GLYCOSYLTRANSFERASE MRDB"/>
    <property type="match status" value="1"/>
</dbReference>
<keyword evidence="7 11" id="KW-0573">Peptidoglycan synthesis</keyword>
<dbReference type="Proteomes" id="UP000183404">
    <property type="component" value="Unassembled WGS sequence"/>
</dbReference>
<feature type="transmembrane region" description="Helical" evidence="11">
    <location>
        <begin position="44"/>
        <end position="66"/>
    </location>
</feature>
<dbReference type="EMBL" id="FNBS01000042">
    <property type="protein sequence ID" value="SDG07889.1"/>
    <property type="molecule type" value="Genomic_DNA"/>
</dbReference>
<accession>A0A1G7RCJ1</accession>
<keyword evidence="2 11" id="KW-1003">Cell membrane</keyword>
<dbReference type="GO" id="GO:0005886">
    <property type="term" value="C:plasma membrane"/>
    <property type="evidence" value="ECO:0007669"/>
    <property type="project" value="UniProtKB-SubCell"/>
</dbReference>
<keyword evidence="9 11" id="KW-0472">Membrane</keyword>
<dbReference type="AlphaFoldDB" id="A0A1G7RCJ1"/>
<evidence type="ECO:0000256" key="3">
    <source>
        <dbReference type="ARBA" id="ARBA00022676"/>
    </source>
</evidence>
<keyword evidence="10 11" id="KW-0961">Cell wall biogenesis/degradation</keyword>
<organism evidence="12 13">
    <name type="scientific">Thermoanaerobacter thermohydrosulfuricus</name>
    <name type="common">Clostridium thermohydrosulfuricum</name>
    <dbReference type="NCBI Taxonomy" id="1516"/>
    <lineage>
        <taxon>Bacteria</taxon>
        <taxon>Bacillati</taxon>
        <taxon>Bacillota</taxon>
        <taxon>Clostridia</taxon>
        <taxon>Thermoanaerobacterales</taxon>
        <taxon>Thermoanaerobacteraceae</taxon>
        <taxon>Thermoanaerobacter</taxon>
    </lineage>
</organism>
<dbReference type="PANTHER" id="PTHR30474">
    <property type="entry name" value="CELL CYCLE PROTEIN"/>
    <property type="match status" value="1"/>
</dbReference>
<proteinExistence type="inferred from homology"/>
<dbReference type="PROSITE" id="PS00428">
    <property type="entry name" value="FTSW_RODA_SPOVE"/>
    <property type="match status" value="1"/>
</dbReference>
<feature type="transmembrane region" description="Helical" evidence="11">
    <location>
        <begin position="181"/>
        <end position="200"/>
    </location>
</feature>
<evidence type="ECO:0000256" key="9">
    <source>
        <dbReference type="ARBA" id="ARBA00023136"/>
    </source>
</evidence>
<dbReference type="InterPro" id="IPR018365">
    <property type="entry name" value="Cell_cycle_FtsW-rel_CS"/>
</dbReference>
<feature type="transmembrane region" description="Helical" evidence="11">
    <location>
        <begin position="335"/>
        <end position="353"/>
    </location>
</feature>
<dbReference type="GO" id="GO:0009252">
    <property type="term" value="P:peptidoglycan biosynthetic process"/>
    <property type="evidence" value="ECO:0007669"/>
    <property type="project" value="UniProtKB-UniRule"/>
</dbReference>
<feature type="transmembrane region" description="Helical" evidence="11">
    <location>
        <begin position="301"/>
        <end position="329"/>
    </location>
</feature>
<evidence type="ECO:0000256" key="10">
    <source>
        <dbReference type="ARBA" id="ARBA00023316"/>
    </source>
</evidence>
<dbReference type="HAMAP" id="MF_02079">
    <property type="entry name" value="PGT_RodA"/>
    <property type="match status" value="1"/>
</dbReference>
<dbReference type="UniPathway" id="UPA00219"/>
<dbReference type="GO" id="GO:0015648">
    <property type="term" value="F:lipid-linked peptidoglycan transporter activity"/>
    <property type="evidence" value="ECO:0007669"/>
    <property type="project" value="TreeGrafter"/>
</dbReference>
<dbReference type="GO" id="GO:0051301">
    <property type="term" value="P:cell division"/>
    <property type="evidence" value="ECO:0007669"/>
    <property type="project" value="InterPro"/>
</dbReference>
<comment type="catalytic activity">
    <reaction evidence="11">
        <text>[GlcNAc-(1-&gt;4)-Mur2Ac(oyl-L-Ala-gamma-D-Glu-L-Lys-D-Ala-D-Ala)](n)-di-trans,octa-cis-undecaprenyl diphosphate + beta-D-GlcNAc-(1-&gt;4)-Mur2Ac(oyl-L-Ala-gamma-D-Glu-L-Lys-D-Ala-D-Ala)-di-trans,octa-cis-undecaprenyl diphosphate = [GlcNAc-(1-&gt;4)-Mur2Ac(oyl-L-Ala-gamma-D-Glu-L-Lys-D-Ala-D-Ala)](n+1)-di-trans,octa-cis-undecaprenyl diphosphate + di-trans,octa-cis-undecaprenyl diphosphate + H(+)</text>
        <dbReference type="Rhea" id="RHEA:23708"/>
        <dbReference type="Rhea" id="RHEA-COMP:9602"/>
        <dbReference type="Rhea" id="RHEA-COMP:9603"/>
        <dbReference type="ChEBI" id="CHEBI:15378"/>
        <dbReference type="ChEBI" id="CHEBI:58405"/>
        <dbReference type="ChEBI" id="CHEBI:60033"/>
        <dbReference type="ChEBI" id="CHEBI:78435"/>
        <dbReference type="EC" id="2.4.99.28"/>
    </reaction>
</comment>
<dbReference type="Pfam" id="PF01098">
    <property type="entry name" value="FTSW_RODA_SPOVE"/>
    <property type="match status" value="1"/>
</dbReference>